<dbReference type="AlphaFoldDB" id="A0A0F0CP81"/>
<dbReference type="Proteomes" id="UP000033428">
    <property type="component" value="Unassembled WGS sequence"/>
</dbReference>
<protein>
    <submittedName>
        <fullName evidence="1">Uncharacterized protein</fullName>
    </submittedName>
</protein>
<comment type="caution">
    <text evidence="1">The sequence shown here is derived from an EMBL/GenBank/DDBJ whole genome shotgun (WGS) entry which is preliminary data.</text>
</comment>
<keyword evidence="2" id="KW-1185">Reference proteome</keyword>
<organism evidence="1 2">
    <name type="scientific">Candidatus Omnitrophus magneticus</name>
    <dbReference type="NCBI Taxonomy" id="1609969"/>
    <lineage>
        <taxon>Bacteria</taxon>
        <taxon>Pseudomonadati</taxon>
        <taxon>Candidatus Omnitrophota</taxon>
        <taxon>Candidatus Omnitrophus</taxon>
    </lineage>
</organism>
<accession>A0A0F0CP81</accession>
<evidence type="ECO:0000313" key="2">
    <source>
        <dbReference type="Proteomes" id="UP000033428"/>
    </source>
</evidence>
<reference evidence="1 2" key="1">
    <citation type="submission" date="2015-02" db="EMBL/GenBank/DDBJ databases">
        <title>Single-cell genomics of uncultivated deep-branching MTB reveals a conserved set of magnetosome genes.</title>
        <authorList>
            <person name="Kolinko S."/>
            <person name="Richter M."/>
            <person name="Glockner F.O."/>
            <person name="Brachmann A."/>
            <person name="Schuler D."/>
        </authorList>
    </citation>
    <scope>NUCLEOTIDE SEQUENCE [LARGE SCALE GENOMIC DNA]</scope>
    <source>
        <strain evidence="1">SKK-01</strain>
    </source>
</reference>
<evidence type="ECO:0000313" key="1">
    <source>
        <dbReference type="EMBL" id="KJJ85077.1"/>
    </source>
</evidence>
<dbReference type="EMBL" id="JYNY01000222">
    <property type="protein sequence ID" value="KJJ85077.1"/>
    <property type="molecule type" value="Genomic_DNA"/>
</dbReference>
<proteinExistence type="predicted"/>
<name>A0A0F0CP81_9BACT</name>
<gene>
    <name evidence="1" type="ORF">OMAG_001041</name>
</gene>
<sequence length="308" mass="35536">MKIIIFFLTLVLPITPLSFALAEKNNIIKNSSIFIQRPIETWKNEKFIFHTKPLSLRKFYYPNIVRKNISPDSMQNIHPPYEECAGRIGTIEKIIPNNKGEFLVTIKMDDTGAIYDAESKGTCIDGLIALKDIANAQKSFMGKSFYYLDQNILTYNEKTGEYKPVYAKKYSCIKIIGVEPGLDNKTPVRLLLETNNEQKGFIDINLSGTNVPKNISKKNRFYDYFSMENPESWTNDIKNLIEIKMVKPGMTISQARMSWGEPDYIEIKSDVATKQEKWIYPYNDTLFFENGILKKSEKSILETTEQKK</sequence>